<organism evidence="2 3">
    <name type="scientific">Dunaliella salina</name>
    <name type="common">Green alga</name>
    <name type="synonym">Protococcus salinus</name>
    <dbReference type="NCBI Taxonomy" id="3046"/>
    <lineage>
        <taxon>Eukaryota</taxon>
        <taxon>Viridiplantae</taxon>
        <taxon>Chlorophyta</taxon>
        <taxon>core chlorophytes</taxon>
        <taxon>Chlorophyceae</taxon>
        <taxon>CS clade</taxon>
        <taxon>Chlamydomonadales</taxon>
        <taxon>Dunaliellaceae</taxon>
        <taxon>Dunaliella</taxon>
    </lineage>
</organism>
<evidence type="ECO:0000256" key="1">
    <source>
        <dbReference type="ARBA" id="ARBA00022801"/>
    </source>
</evidence>
<dbReference type="Pfam" id="PF02089">
    <property type="entry name" value="Palm_thioest"/>
    <property type="match status" value="1"/>
</dbReference>
<accession>A0ABQ7G398</accession>
<name>A0ABQ7G398_DUNSA</name>
<dbReference type="GO" id="GO:0016787">
    <property type="term" value="F:hydrolase activity"/>
    <property type="evidence" value="ECO:0007669"/>
    <property type="project" value="UniProtKB-KW"/>
</dbReference>
<evidence type="ECO:0000313" key="3">
    <source>
        <dbReference type="Proteomes" id="UP000815325"/>
    </source>
</evidence>
<gene>
    <name evidence="2" type="ORF">DUNSADRAFT_16597</name>
</gene>
<dbReference type="EMBL" id="MU070205">
    <property type="protein sequence ID" value="KAF5829084.1"/>
    <property type="molecule type" value="Genomic_DNA"/>
</dbReference>
<dbReference type="PANTHER" id="PTHR11247">
    <property type="entry name" value="PALMITOYL-PROTEIN THIOESTERASE/DOLICHYLDIPHOSPHATASE 1"/>
    <property type="match status" value="1"/>
</dbReference>
<reference evidence="2" key="1">
    <citation type="submission" date="2017-08" db="EMBL/GenBank/DDBJ databases">
        <authorList>
            <person name="Polle J.E."/>
            <person name="Barry K."/>
            <person name="Cushman J."/>
            <person name="Schmutz J."/>
            <person name="Tran D."/>
            <person name="Hathwaick L.T."/>
            <person name="Yim W.C."/>
            <person name="Jenkins J."/>
            <person name="Mckie-Krisberg Z.M."/>
            <person name="Prochnik S."/>
            <person name="Lindquist E."/>
            <person name="Dockter R.B."/>
            <person name="Adam C."/>
            <person name="Molina H."/>
            <person name="Bunkerborg J."/>
            <person name="Jin E."/>
            <person name="Buchheim M."/>
            <person name="Magnuson J."/>
        </authorList>
    </citation>
    <scope>NUCLEOTIDE SEQUENCE</scope>
    <source>
        <strain evidence="2">CCAP 19/18</strain>
    </source>
</reference>
<dbReference type="Proteomes" id="UP000815325">
    <property type="component" value="Unassembled WGS sequence"/>
</dbReference>
<dbReference type="Gene3D" id="3.40.50.1820">
    <property type="entry name" value="alpha/beta hydrolase"/>
    <property type="match status" value="1"/>
</dbReference>
<dbReference type="InterPro" id="IPR029058">
    <property type="entry name" value="AB_hydrolase_fold"/>
</dbReference>
<evidence type="ECO:0000313" key="2">
    <source>
        <dbReference type="EMBL" id="KAF5829084.1"/>
    </source>
</evidence>
<dbReference type="PANTHER" id="PTHR11247:SF8">
    <property type="entry name" value="PALMITOYL-PROTEIN THIOESTERASE 1"/>
    <property type="match status" value="1"/>
</dbReference>
<protein>
    <submittedName>
        <fullName evidence="2">Alpha/Beta hydrolase protein</fullName>
    </submittedName>
</protein>
<keyword evidence="3" id="KW-1185">Reference proteome</keyword>
<dbReference type="SUPFAM" id="SSF53474">
    <property type="entry name" value="alpha/beta-Hydrolases"/>
    <property type="match status" value="1"/>
</dbReference>
<comment type="caution">
    <text evidence="2">The sequence shown here is derived from an EMBL/GenBank/DDBJ whole genome shotgun (WGS) entry which is preliminary data.</text>
</comment>
<sequence>MTCRWVGGHAEVSAESVRLSQCRVSQAGIVQRQSGRVSAESVWQSQCRDSQAETVQSLAESVRQSQCRVSQAEPVSVRQGKCRDTKRMSEYLEFNPFLPDINNEYPKKNLRYAANIASLDKLVLYKFTRDTTVFPPESSWFGLMEGGRVVKLSETDLYMEDFIGLRQLDESGRLELKEKEGEHLEFTLDWFESEILQHYLA</sequence>
<keyword evidence="1 2" id="KW-0378">Hydrolase</keyword>
<proteinExistence type="predicted"/>